<feature type="transmembrane region" description="Helical" evidence="1">
    <location>
        <begin position="124"/>
        <end position="143"/>
    </location>
</feature>
<dbReference type="RefSeq" id="WP_115569148.1">
    <property type="nucleotide sequence ID" value="NZ_NXLV01000003.1"/>
</dbReference>
<name>A0A3D8J2J6_9HELI</name>
<feature type="transmembrane region" description="Helical" evidence="1">
    <location>
        <begin position="84"/>
        <end position="112"/>
    </location>
</feature>
<proteinExistence type="predicted"/>
<evidence type="ECO:0000313" key="3">
    <source>
        <dbReference type="Proteomes" id="UP000257045"/>
    </source>
</evidence>
<keyword evidence="1" id="KW-0472">Membrane</keyword>
<dbReference type="PIRSF" id="PIRSF015875">
    <property type="entry name" value="UCP015875"/>
    <property type="match status" value="1"/>
</dbReference>
<sequence>MYFVLLCIHLLSAVCFVGYVFFDACIYPLAYKSVDRQECDEVKRAYSKGGAMIFGLLFGVLLFSGVALLSYYDIASVFSLGSAFSLFFVIKMALLLLMFALTAYSVFVVYALKRADPFKKKSHLIALVLCVGIIICAKAMQSFSF</sequence>
<comment type="caution">
    <text evidence="2">The sequence shown here is derived from an EMBL/GenBank/DDBJ whole genome shotgun (WGS) entry which is preliminary data.</text>
</comment>
<dbReference type="AlphaFoldDB" id="A0A3D8J2J6"/>
<protein>
    <submittedName>
        <fullName evidence="2">Trehalose-6-phosphate synthase</fullName>
    </submittedName>
</protein>
<accession>A0A3D8J2J6</accession>
<keyword evidence="1" id="KW-0812">Transmembrane</keyword>
<gene>
    <name evidence="2" type="ORF">CQA58_02495</name>
</gene>
<evidence type="ECO:0000313" key="2">
    <source>
        <dbReference type="EMBL" id="RDU71436.1"/>
    </source>
</evidence>
<keyword evidence="3" id="KW-1185">Reference proteome</keyword>
<evidence type="ECO:0000256" key="1">
    <source>
        <dbReference type="SAM" id="Phobius"/>
    </source>
</evidence>
<organism evidence="2 3">
    <name type="scientific">Helicobacter brantae</name>
    <dbReference type="NCBI Taxonomy" id="375927"/>
    <lineage>
        <taxon>Bacteria</taxon>
        <taxon>Pseudomonadati</taxon>
        <taxon>Campylobacterota</taxon>
        <taxon>Epsilonproteobacteria</taxon>
        <taxon>Campylobacterales</taxon>
        <taxon>Helicobacteraceae</taxon>
        <taxon>Helicobacter</taxon>
    </lineage>
</organism>
<keyword evidence="1" id="KW-1133">Transmembrane helix</keyword>
<feature type="transmembrane region" description="Helical" evidence="1">
    <location>
        <begin position="51"/>
        <end position="72"/>
    </location>
</feature>
<dbReference type="EMBL" id="NXLV01000003">
    <property type="protein sequence ID" value="RDU71436.1"/>
    <property type="molecule type" value="Genomic_DNA"/>
</dbReference>
<feature type="transmembrane region" description="Helical" evidence="1">
    <location>
        <begin position="6"/>
        <end position="30"/>
    </location>
</feature>
<dbReference type="InterPro" id="IPR007418">
    <property type="entry name" value="DUF474"/>
</dbReference>
<reference evidence="2 3" key="1">
    <citation type="submission" date="2018-04" db="EMBL/GenBank/DDBJ databases">
        <title>Novel Campyloabacter and Helicobacter Species and Strains.</title>
        <authorList>
            <person name="Mannion A.J."/>
            <person name="Shen Z."/>
            <person name="Fox J.G."/>
        </authorList>
    </citation>
    <scope>NUCLEOTIDE SEQUENCE [LARGE SCALE GENOMIC DNA]</scope>
    <source>
        <strain evidence="2 3">MIT 04-9366</strain>
    </source>
</reference>
<dbReference type="OrthoDB" id="5329957at2"/>
<dbReference type="Proteomes" id="UP000257045">
    <property type="component" value="Unassembled WGS sequence"/>
</dbReference>